<evidence type="ECO:0000256" key="8">
    <source>
        <dbReference type="RuleBase" id="RU366003"/>
    </source>
</evidence>
<name>A0A9D0YVK5_9FIRM</name>
<proteinExistence type="inferred from homology"/>
<dbReference type="InterPro" id="IPR010140">
    <property type="entry name" value="Histidinol_P_phosphatase_HisJ"/>
</dbReference>
<sequence>MPSYLADYHTHTHLSGDSKSQLWENLNAACQAGIPELCMTEHWNLLNQRGERLPTHYDFDAVLNQWAALKDDWSHRVEVRVGIELGNSTVDTAAVQACLDFPELDFVIGSLHSVSLDLGGIGIFTYAKSCTDPQRANTVLEDYIRQMEELVEDGTFDVLGHIIYPLRYFSPDFHLTLDPWQDRLDEILRRVIHSGKGIELNTTQGTTVRQWLPLLTRYRELGGEILTLGSDAHRPQFIGAGFQEAAQMLQHLGYRYVCTYRQRKPQFHSIR</sequence>
<dbReference type="AlphaFoldDB" id="A0A9D0YVK5"/>
<evidence type="ECO:0000256" key="1">
    <source>
        <dbReference type="ARBA" id="ARBA00004970"/>
    </source>
</evidence>
<evidence type="ECO:0000313" key="10">
    <source>
        <dbReference type="EMBL" id="HIQ61603.1"/>
    </source>
</evidence>
<dbReference type="Proteomes" id="UP000886879">
    <property type="component" value="Unassembled WGS sequence"/>
</dbReference>
<dbReference type="NCBIfam" id="TIGR01856">
    <property type="entry name" value="hisJ_fam"/>
    <property type="match status" value="1"/>
</dbReference>
<evidence type="ECO:0000256" key="3">
    <source>
        <dbReference type="ARBA" id="ARBA00013085"/>
    </source>
</evidence>
<feature type="domain" description="PHP" evidence="9">
    <location>
        <begin position="7"/>
        <end position="203"/>
    </location>
</feature>
<evidence type="ECO:0000256" key="2">
    <source>
        <dbReference type="ARBA" id="ARBA00009152"/>
    </source>
</evidence>
<comment type="similarity">
    <text evidence="2 8">Belongs to the PHP hydrolase family. HisK subfamily.</text>
</comment>
<keyword evidence="6 8" id="KW-0368">Histidine biosynthesis</keyword>
<dbReference type="EC" id="3.1.3.15" evidence="3 8"/>
<reference evidence="10" key="1">
    <citation type="submission" date="2020-10" db="EMBL/GenBank/DDBJ databases">
        <authorList>
            <person name="Gilroy R."/>
        </authorList>
    </citation>
    <scope>NUCLEOTIDE SEQUENCE</scope>
    <source>
        <strain evidence="10">ChiGjej2B2-12916</strain>
    </source>
</reference>
<dbReference type="SUPFAM" id="SSF89550">
    <property type="entry name" value="PHP domain-like"/>
    <property type="match status" value="1"/>
</dbReference>
<evidence type="ECO:0000256" key="7">
    <source>
        <dbReference type="ARBA" id="ARBA00049158"/>
    </source>
</evidence>
<evidence type="ECO:0000313" key="11">
    <source>
        <dbReference type="Proteomes" id="UP000886879"/>
    </source>
</evidence>
<reference evidence="10" key="2">
    <citation type="journal article" date="2021" name="PeerJ">
        <title>Extensive microbial diversity within the chicken gut microbiome revealed by metagenomics and culture.</title>
        <authorList>
            <person name="Gilroy R."/>
            <person name="Ravi A."/>
            <person name="Getino M."/>
            <person name="Pursley I."/>
            <person name="Horton D.L."/>
            <person name="Alikhan N.F."/>
            <person name="Baker D."/>
            <person name="Gharbi K."/>
            <person name="Hall N."/>
            <person name="Watson M."/>
            <person name="Adriaenssens E.M."/>
            <person name="Foster-Nyarko E."/>
            <person name="Jarju S."/>
            <person name="Secka A."/>
            <person name="Antonio M."/>
            <person name="Oren A."/>
            <person name="Chaudhuri R.R."/>
            <person name="La Ragione R."/>
            <person name="Hildebrand F."/>
            <person name="Pallen M.J."/>
        </authorList>
    </citation>
    <scope>NUCLEOTIDE SEQUENCE</scope>
    <source>
        <strain evidence="10">ChiGjej2B2-12916</strain>
    </source>
</reference>
<keyword evidence="4 8" id="KW-0028">Amino-acid biosynthesis</keyword>
<evidence type="ECO:0000259" key="9">
    <source>
        <dbReference type="Pfam" id="PF02811"/>
    </source>
</evidence>
<evidence type="ECO:0000256" key="6">
    <source>
        <dbReference type="ARBA" id="ARBA00023102"/>
    </source>
</evidence>
<evidence type="ECO:0000256" key="5">
    <source>
        <dbReference type="ARBA" id="ARBA00022801"/>
    </source>
</evidence>
<protein>
    <recommendedName>
        <fullName evidence="3 8">Histidinol-phosphatase</fullName>
        <shortName evidence="8">HolPase</shortName>
        <ecNumber evidence="3 8">3.1.3.15</ecNumber>
    </recommendedName>
</protein>
<dbReference type="PANTHER" id="PTHR21039">
    <property type="entry name" value="HISTIDINOL PHOSPHATASE-RELATED"/>
    <property type="match status" value="1"/>
</dbReference>
<comment type="caution">
    <text evidence="10">The sequence shown here is derived from an EMBL/GenBank/DDBJ whole genome shotgun (WGS) entry which is preliminary data.</text>
</comment>
<dbReference type="InterPro" id="IPR004013">
    <property type="entry name" value="PHP_dom"/>
</dbReference>
<dbReference type="InterPro" id="IPR016195">
    <property type="entry name" value="Pol/histidinol_Pase-like"/>
</dbReference>
<gene>
    <name evidence="10" type="ORF">IAD31_08445</name>
</gene>
<dbReference type="Pfam" id="PF02811">
    <property type="entry name" value="PHP"/>
    <property type="match status" value="1"/>
</dbReference>
<dbReference type="Gene3D" id="3.20.20.140">
    <property type="entry name" value="Metal-dependent hydrolases"/>
    <property type="match status" value="1"/>
</dbReference>
<dbReference type="PANTHER" id="PTHR21039:SF0">
    <property type="entry name" value="HISTIDINOL-PHOSPHATASE"/>
    <property type="match status" value="1"/>
</dbReference>
<dbReference type="EMBL" id="DVFO01000090">
    <property type="protein sequence ID" value="HIQ61603.1"/>
    <property type="molecule type" value="Genomic_DNA"/>
</dbReference>
<comment type="pathway">
    <text evidence="1 8">Amino-acid biosynthesis; L-histidine biosynthesis; L-histidine from 5-phospho-alpha-D-ribose 1-diphosphate: step 8/9.</text>
</comment>
<dbReference type="GO" id="GO:0000105">
    <property type="term" value="P:L-histidine biosynthetic process"/>
    <property type="evidence" value="ECO:0007669"/>
    <property type="project" value="UniProtKB-UniRule"/>
</dbReference>
<keyword evidence="5 8" id="KW-0378">Hydrolase</keyword>
<dbReference type="GO" id="GO:0004401">
    <property type="term" value="F:histidinol-phosphatase activity"/>
    <property type="evidence" value="ECO:0007669"/>
    <property type="project" value="UniProtKB-UniRule"/>
</dbReference>
<accession>A0A9D0YVK5</accession>
<organism evidence="10 11">
    <name type="scientific">Candidatus Enterenecus faecium</name>
    <dbReference type="NCBI Taxonomy" id="2840780"/>
    <lineage>
        <taxon>Bacteria</taxon>
        <taxon>Bacillati</taxon>
        <taxon>Bacillota</taxon>
        <taxon>Clostridia</taxon>
        <taxon>Eubacteriales</taxon>
        <taxon>Candidatus Enterenecus</taxon>
    </lineage>
</organism>
<dbReference type="GO" id="GO:0005737">
    <property type="term" value="C:cytoplasm"/>
    <property type="evidence" value="ECO:0007669"/>
    <property type="project" value="TreeGrafter"/>
</dbReference>
<evidence type="ECO:0000256" key="4">
    <source>
        <dbReference type="ARBA" id="ARBA00022605"/>
    </source>
</evidence>
<comment type="catalytic activity">
    <reaction evidence="7 8">
        <text>L-histidinol phosphate + H2O = L-histidinol + phosphate</text>
        <dbReference type="Rhea" id="RHEA:14465"/>
        <dbReference type="ChEBI" id="CHEBI:15377"/>
        <dbReference type="ChEBI" id="CHEBI:43474"/>
        <dbReference type="ChEBI" id="CHEBI:57699"/>
        <dbReference type="ChEBI" id="CHEBI:57980"/>
        <dbReference type="EC" id="3.1.3.15"/>
    </reaction>
</comment>